<dbReference type="InterPro" id="IPR033616">
    <property type="entry name" value="BLTP1"/>
</dbReference>
<protein>
    <recommendedName>
        <fullName evidence="2">Bridge-like lipid transfer protein family member 1 N-terminal domain-containing protein</fullName>
    </recommendedName>
</protein>
<dbReference type="PANTHER" id="PTHR31640:SF1">
    <property type="entry name" value="BRIDGE-LIKE LIPID TRANSFER PROTEIN FAMILY MEMBER 1"/>
    <property type="match status" value="1"/>
</dbReference>
<reference evidence="3" key="1">
    <citation type="submission" date="2020-07" db="EMBL/GenBank/DDBJ databases">
        <authorList>
            <person name="Ferguson B K."/>
        </authorList>
    </citation>
    <scope>NUCLEOTIDE SEQUENCE</scope>
    <source>
        <strain evidence="3">L06</strain>
    </source>
</reference>
<proteinExistence type="predicted"/>
<keyword evidence="1" id="KW-0472">Membrane</keyword>
<dbReference type="EMBL" id="CADCXW020000344">
    <property type="protein sequence ID" value="CAD1579902.1"/>
    <property type="molecule type" value="Genomic_DNA"/>
</dbReference>
<name>A0A6V7LUH9_9HYME</name>
<organism evidence="3">
    <name type="scientific">Bracon brevicornis</name>
    <dbReference type="NCBI Taxonomy" id="1563983"/>
    <lineage>
        <taxon>Eukaryota</taxon>
        <taxon>Metazoa</taxon>
        <taxon>Ecdysozoa</taxon>
        <taxon>Arthropoda</taxon>
        <taxon>Hexapoda</taxon>
        <taxon>Insecta</taxon>
        <taxon>Pterygota</taxon>
        <taxon>Neoptera</taxon>
        <taxon>Endopterygota</taxon>
        <taxon>Hymenoptera</taxon>
        <taxon>Apocrita</taxon>
        <taxon>Ichneumonoidea</taxon>
        <taxon>Braconidae</taxon>
        <taxon>Braconinae</taxon>
        <taxon>Bracon</taxon>
    </lineage>
</organism>
<dbReference type="AlphaFoldDB" id="A0A6V7LUH9"/>
<feature type="domain" description="Bridge-like lipid transfer protein family member 1 N-terminal" evidence="2">
    <location>
        <begin position="33"/>
        <end position="298"/>
    </location>
</feature>
<dbReference type="InterPro" id="IPR047104">
    <property type="entry name" value="BLTP1_N"/>
</dbReference>
<evidence type="ECO:0000313" key="3">
    <source>
        <dbReference type="EMBL" id="CAD1579902.1"/>
    </source>
</evidence>
<keyword evidence="1" id="KW-1133">Transmembrane helix</keyword>
<dbReference type="PANTHER" id="PTHR31640">
    <property type="entry name" value="TRANSMEMBRANE PROTEIN KIAA1109"/>
    <property type="match status" value="1"/>
</dbReference>
<dbReference type="GO" id="GO:0048488">
    <property type="term" value="P:synaptic vesicle endocytosis"/>
    <property type="evidence" value="ECO:0007669"/>
    <property type="project" value="TreeGrafter"/>
</dbReference>
<sequence>MEQDMLNATHPSFSGIEPAFWNYSDHVILEDLKMDSTFVFLLTSLVSAISWVIYITYYNSRVIGFILTRLLNRFIIREGYVKVGSFTLCALSGKIMFRDIVYITADYSLRIQDGWVIFRWWRSYVPKDVSEDLSHSDTRLSVLLNGFELHVYNRCELYAKLEETFGLSSQMFPDEDNHNPNVNEKDSESINNTANEFRQQHNAMDVSRHVENIRKQEAHVIARTWRDLIPVIKLDVCTGRIVFGNRLVPTTLSLTVEEAHFVYSTKPAASRHDHFMHFTKCKAENFKVILAPSPKYTGK</sequence>
<accession>A0A6V7LUH9</accession>
<evidence type="ECO:0000256" key="1">
    <source>
        <dbReference type="SAM" id="Phobius"/>
    </source>
</evidence>
<dbReference type="Pfam" id="PF20413">
    <property type="entry name" value="BLTP1_N"/>
    <property type="match status" value="1"/>
</dbReference>
<evidence type="ECO:0000259" key="2">
    <source>
        <dbReference type="Pfam" id="PF20413"/>
    </source>
</evidence>
<gene>
    <name evidence="3" type="ORF">BBRV_LOCUS115969</name>
</gene>
<keyword evidence="1" id="KW-0812">Transmembrane</keyword>
<dbReference type="GO" id="GO:0098793">
    <property type="term" value="C:presynapse"/>
    <property type="evidence" value="ECO:0007669"/>
    <property type="project" value="GOC"/>
</dbReference>
<feature type="transmembrane region" description="Helical" evidence="1">
    <location>
        <begin position="38"/>
        <end position="58"/>
    </location>
</feature>